<evidence type="ECO:0000313" key="2">
    <source>
        <dbReference type="Proteomes" id="UP000196102"/>
    </source>
</evidence>
<dbReference type="EMBL" id="MAAX01000028">
    <property type="protein sequence ID" value="OUS20142.1"/>
    <property type="molecule type" value="Genomic_DNA"/>
</dbReference>
<name>A0A1Z8BC35_9FLAO</name>
<dbReference type="GO" id="GO:0016829">
    <property type="term" value="F:lyase activity"/>
    <property type="evidence" value="ECO:0007669"/>
    <property type="project" value="UniProtKB-KW"/>
</dbReference>
<comment type="caution">
    <text evidence="1">The sequence shown here is derived from an EMBL/GenBank/DDBJ whole genome shotgun (WGS) entry which is preliminary data.</text>
</comment>
<accession>A0A1Z8BC35</accession>
<evidence type="ECO:0000313" key="1">
    <source>
        <dbReference type="EMBL" id="OUS20142.1"/>
    </source>
</evidence>
<protein>
    <submittedName>
        <fullName evidence="1">Adenylosuccinate lyase</fullName>
    </submittedName>
</protein>
<sequence>MTAQELLKQLQQLKAYKKDRVRLGEAAVFNHLLPDLLHLCHPSSGVSHQAAWCLEQSFLLHEKACYPFLSQISELFVLHLSSSAMRSLCKIASICAKSYYNSKAHPIQEILSYTMREKMVEGCFQQLITTDKTANMAFSVYSLYEFGKEFHWIYPELIPILNQKLQENYGNGFKSSAKKILAKIES</sequence>
<dbReference type="Proteomes" id="UP000196102">
    <property type="component" value="Unassembled WGS sequence"/>
</dbReference>
<proteinExistence type="predicted"/>
<dbReference type="AlphaFoldDB" id="A0A1Z8BC35"/>
<organism evidence="1 2">
    <name type="scientific">Nonlabens dokdonensis</name>
    <dbReference type="NCBI Taxonomy" id="328515"/>
    <lineage>
        <taxon>Bacteria</taxon>
        <taxon>Pseudomonadati</taxon>
        <taxon>Bacteroidota</taxon>
        <taxon>Flavobacteriia</taxon>
        <taxon>Flavobacteriales</taxon>
        <taxon>Flavobacteriaceae</taxon>
        <taxon>Nonlabens</taxon>
    </lineage>
</organism>
<dbReference type="InterPro" id="IPR016024">
    <property type="entry name" value="ARM-type_fold"/>
</dbReference>
<reference evidence="2" key="1">
    <citation type="journal article" date="2017" name="Proc. Natl. Acad. Sci. U.S.A.">
        <title>Simulation of Deepwater Horizon oil plume reveals substrate specialization within a complex community of hydrocarbon-degraders.</title>
        <authorList>
            <person name="Hu P."/>
            <person name="Dubinsky E.A."/>
            <person name="Probst A.J."/>
            <person name="Wang J."/>
            <person name="Sieber C.M.K."/>
            <person name="Tom L.M."/>
            <person name="Gardinali P."/>
            <person name="Banfield J.F."/>
            <person name="Atlas R.M."/>
            <person name="Andersen G.L."/>
        </authorList>
    </citation>
    <scope>NUCLEOTIDE SEQUENCE [LARGE SCALE GENOMIC DNA]</scope>
</reference>
<keyword evidence="1" id="KW-0456">Lyase</keyword>
<dbReference type="SUPFAM" id="SSF48371">
    <property type="entry name" value="ARM repeat"/>
    <property type="match status" value="1"/>
</dbReference>
<dbReference type="RefSeq" id="WP_303685648.1">
    <property type="nucleotide sequence ID" value="NZ_CAJXYO010000003.1"/>
</dbReference>
<gene>
    <name evidence="1" type="ORF">A9Q93_01695</name>
</gene>